<gene>
    <name evidence="2" type="ORF">PVAP13_3NG196752</name>
</gene>
<dbReference type="EMBL" id="CM029042">
    <property type="protein sequence ID" value="KAG2620814.1"/>
    <property type="molecule type" value="Genomic_DNA"/>
</dbReference>
<protein>
    <submittedName>
        <fullName evidence="2">Uncharacterized protein</fullName>
    </submittedName>
</protein>
<dbReference type="AlphaFoldDB" id="A0A8T0UJ04"/>
<sequence>MRPITHGPEIVSPVQIDPVEASSPSLSPIRSGSPAGSPPPVPAVEGTGVLPQADSVPPFSPVPSVPVAAPVAAMPVPDPQEEPRSAIRSPLSTRVYFRRRFKRNLILADAPADPQSPQPPSPMPLSPAAAFISKLSKTPGELLPIPHINKRRKNLRPPPSEAPRRSQRVAGLAPQALEICPIHLKKRVMRALDLNVGDTTQDKEQLPQDVLDEYAKQFSQSSGSHVKALAALFGLTPPEEDFGVESPGLLA</sequence>
<keyword evidence="3" id="KW-1185">Reference proteome</keyword>
<organism evidence="2 3">
    <name type="scientific">Panicum virgatum</name>
    <name type="common">Blackwell switchgrass</name>
    <dbReference type="NCBI Taxonomy" id="38727"/>
    <lineage>
        <taxon>Eukaryota</taxon>
        <taxon>Viridiplantae</taxon>
        <taxon>Streptophyta</taxon>
        <taxon>Embryophyta</taxon>
        <taxon>Tracheophyta</taxon>
        <taxon>Spermatophyta</taxon>
        <taxon>Magnoliopsida</taxon>
        <taxon>Liliopsida</taxon>
        <taxon>Poales</taxon>
        <taxon>Poaceae</taxon>
        <taxon>PACMAD clade</taxon>
        <taxon>Panicoideae</taxon>
        <taxon>Panicodae</taxon>
        <taxon>Paniceae</taxon>
        <taxon>Panicinae</taxon>
        <taxon>Panicum</taxon>
        <taxon>Panicum sect. Hiantes</taxon>
    </lineage>
</organism>
<name>A0A8T0UJ04_PANVG</name>
<feature type="region of interest" description="Disordered" evidence="1">
    <location>
        <begin position="1"/>
        <end position="64"/>
    </location>
</feature>
<feature type="compositionally biased region" description="Low complexity" evidence="1">
    <location>
        <begin position="22"/>
        <end position="35"/>
    </location>
</feature>
<accession>A0A8T0UJ04</accession>
<dbReference type="Proteomes" id="UP000823388">
    <property type="component" value="Chromosome 3N"/>
</dbReference>
<comment type="caution">
    <text evidence="2">The sequence shown here is derived from an EMBL/GenBank/DDBJ whole genome shotgun (WGS) entry which is preliminary data.</text>
</comment>
<evidence type="ECO:0000256" key="1">
    <source>
        <dbReference type="SAM" id="MobiDB-lite"/>
    </source>
</evidence>
<evidence type="ECO:0000313" key="3">
    <source>
        <dbReference type="Proteomes" id="UP000823388"/>
    </source>
</evidence>
<evidence type="ECO:0000313" key="2">
    <source>
        <dbReference type="EMBL" id="KAG2620814.1"/>
    </source>
</evidence>
<proteinExistence type="predicted"/>
<reference evidence="2" key="1">
    <citation type="submission" date="2020-05" db="EMBL/GenBank/DDBJ databases">
        <title>WGS assembly of Panicum virgatum.</title>
        <authorList>
            <person name="Lovell J.T."/>
            <person name="Jenkins J."/>
            <person name="Shu S."/>
            <person name="Juenger T.E."/>
            <person name="Schmutz J."/>
        </authorList>
    </citation>
    <scope>NUCLEOTIDE SEQUENCE</scope>
    <source>
        <strain evidence="2">AP13</strain>
    </source>
</reference>